<evidence type="ECO:0000313" key="6">
    <source>
        <dbReference type="Proteomes" id="UP001058974"/>
    </source>
</evidence>
<dbReference type="GO" id="GO:0005884">
    <property type="term" value="C:actin filament"/>
    <property type="evidence" value="ECO:0007669"/>
    <property type="project" value="TreeGrafter"/>
</dbReference>
<dbReference type="GO" id="GO:0032432">
    <property type="term" value="C:actin filament bundle"/>
    <property type="evidence" value="ECO:0007669"/>
    <property type="project" value="TreeGrafter"/>
</dbReference>
<evidence type="ECO:0000256" key="2">
    <source>
        <dbReference type="ARBA" id="ARBA00022737"/>
    </source>
</evidence>
<name>A0A9D4WZ38_PEA</name>
<keyword evidence="3" id="KW-0009">Actin-binding</keyword>
<dbReference type="GO" id="GO:0051017">
    <property type="term" value="P:actin filament bundle assembly"/>
    <property type="evidence" value="ECO:0007669"/>
    <property type="project" value="InterPro"/>
</dbReference>
<accession>A0A9D4WZ38</accession>
<protein>
    <submittedName>
        <fullName evidence="5">Uncharacterized protein</fullName>
    </submittedName>
</protein>
<dbReference type="AlphaFoldDB" id="A0A9D4WZ38"/>
<dbReference type="InterPro" id="IPR033130">
    <property type="entry name" value="RNase_T2_His_AS_2"/>
</dbReference>
<sequence length="121" mass="13835">MDEDKFMTQFLPIDPCSNALFDFAKDGVLLCKLINIDVPGTIDERAINTKQDLNPWEINENYTVSLNSATTHTCMSDLTSSLQKNWPTVACPSGDEIQFWTHEWEKHGTCYGSSLKQYDYF</sequence>
<evidence type="ECO:0000256" key="3">
    <source>
        <dbReference type="ARBA" id="ARBA00023203"/>
    </source>
</evidence>
<dbReference type="Gramene" id="Psat05G0581300-T1">
    <property type="protein sequence ID" value="KAI5410447.1"/>
    <property type="gene ID" value="KIW84_055813"/>
</dbReference>
<reference evidence="5 6" key="1">
    <citation type="journal article" date="2022" name="Nat. Genet.">
        <title>Improved pea reference genome and pan-genome highlight genomic features and evolutionary characteristics.</title>
        <authorList>
            <person name="Yang T."/>
            <person name="Liu R."/>
            <person name="Luo Y."/>
            <person name="Hu S."/>
            <person name="Wang D."/>
            <person name="Wang C."/>
            <person name="Pandey M.K."/>
            <person name="Ge S."/>
            <person name="Xu Q."/>
            <person name="Li N."/>
            <person name="Li G."/>
            <person name="Huang Y."/>
            <person name="Saxena R.K."/>
            <person name="Ji Y."/>
            <person name="Li M."/>
            <person name="Yan X."/>
            <person name="He Y."/>
            <person name="Liu Y."/>
            <person name="Wang X."/>
            <person name="Xiang C."/>
            <person name="Varshney R.K."/>
            <person name="Ding H."/>
            <person name="Gao S."/>
            <person name="Zong X."/>
        </authorList>
    </citation>
    <scope>NUCLEOTIDE SEQUENCE [LARGE SCALE GENOMIC DNA]</scope>
    <source>
        <strain evidence="5 6">cv. Zhongwan 6</strain>
    </source>
</reference>
<evidence type="ECO:0000256" key="1">
    <source>
        <dbReference type="ARBA" id="ARBA00007469"/>
    </source>
</evidence>
<proteinExistence type="inferred from homology"/>
<dbReference type="GO" id="GO:0051639">
    <property type="term" value="P:actin filament network formation"/>
    <property type="evidence" value="ECO:0007669"/>
    <property type="project" value="TreeGrafter"/>
</dbReference>
<dbReference type="EMBL" id="JAMSHJ010000005">
    <property type="protein sequence ID" value="KAI5410447.1"/>
    <property type="molecule type" value="Genomic_DNA"/>
</dbReference>
<dbReference type="Pfam" id="PF00445">
    <property type="entry name" value="Ribonuclease_T2"/>
    <property type="match status" value="1"/>
</dbReference>
<dbReference type="PANTHER" id="PTHR19961:SF79">
    <property type="entry name" value="FIMBRIN-5"/>
    <property type="match status" value="1"/>
</dbReference>
<organism evidence="5 6">
    <name type="scientific">Pisum sativum</name>
    <name type="common">Garden pea</name>
    <name type="synonym">Lathyrus oleraceus</name>
    <dbReference type="NCBI Taxonomy" id="3888"/>
    <lineage>
        <taxon>Eukaryota</taxon>
        <taxon>Viridiplantae</taxon>
        <taxon>Streptophyta</taxon>
        <taxon>Embryophyta</taxon>
        <taxon>Tracheophyta</taxon>
        <taxon>Spermatophyta</taxon>
        <taxon>Magnoliopsida</taxon>
        <taxon>eudicotyledons</taxon>
        <taxon>Gunneridae</taxon>
        <taxon>Pentapetalae</taxon>
        <taxon>rosids</taxon>
        <taxon>fabids</taxon>
        <taxon>Fabales</taxon>
        <taxon>Fabaceae</taxon>
        <taxon>Papilionoideae</taxon>
        <taxon>50 kb inversion clade</taxon>
        <taxon>NPAAA clade</taxon>
        <taxon>Hologalegina</taxon>
        <taxon>IRL clade</taxon>
        <taxon>Fabeae</taxon>
        <taxon>Lathyrus</taxon>
    </lineage>
</organism>
<dbReference type="InterPro" id="IPR036872">
    <property type="entry name" value="CH_dom_sf"/>
</dbReference>
<dbReference type="GO" id="GO:0033897">
    <property type="term" value="F:ribonuclease T2 activity"/>
    <property type="evidence" value="ECO:0007669"/>
    <property type="project" value="InterPro"/>
</dbReference>
<comment type="caution">
    <text evidence="5">The sequence shown here is derived from an EMBL/GenBank/DDBJ whole genome shotgun (WGS) entry which is preliminary data.</text>
</comment>
<dbReference type="Gene3D" id="3.90.730.10">
    <property type="entry name" value="Ribonuclease T2-like"/>
    <property type="match status" value="1"/>
</dbReference>
<comment type="similarity">
    <text evidence="1 4">Belongs to the RNase T2 family.</text>
</comment>
<dbReference type="SUPFAM" id="SSF55895">
    <property type="entry name" value="Ribonuclease Rh-like"/>
    <property type="match status" value="1"/>
</dbReference>
<gene>
    <name evidence="5" type="ORF">KIW84_055813</name>
</gene>
<dbReference type="Gramene" id="PSAT_LOCUS20913_t1">
    <property type="protein sequence ID" value="CAL5201709.1"/>
    <property type="gene ID" value="PSAT_LOCUS20913"/>
</dbReference>
<dbReference type="GO" id="GO:0003723">
    <property type="term" value="F:RNA binding"/>
    <property type="evidence" value="ECO:0007669"/>
    <property type="project" value="InterPro"/>
</dbReference>
<dbReference type="PROSITE" id="PS00531">
    <property type="entry name" value="RNASE_T2_2"/>
    <property type="match status" value="1"/>
</dbReference>
<evidence type="ECO:0000256" key="4">
    <source>
        <dbReference type="RuleBase" id="RU004328"/>
    </source>
</evidence>
<dbReference type="GO" id="GO:0051015">
    <property type="term" value="F:actin filament binding"/>
    <property type="evidence" value="ECO:0007669"/>
    <property type="project" value="InterPro"/>
</dbReference>
<dbReference type="InterPro" id="IPR001568">
    <property type="entry name" value="RNase_T2-like"/>
</dbReference>
<dbReference type="SUPFAM" id="SSF47576">
    <property type="entry name" value="Calponin-homology domain, CH-domain"/>
    <property type="match status" value="1"/>
</dbReference>
<keyword evidence="6" id="KW-1185">Reference proteome</keyword>
<dbReference type="PANTHER" id="PTHR19961">
    <property type="entry name" value="FIMBRIN/PLASTIN"/>
    <property type="match status" value="1"/>
</dbReference>
<evidence type="ECO:0000313" key="5">
    <source>
        <dbReference type="EMBL" id="KAI5410447.1"/>
    </source>
</evidence>
<dbReference type="GO" id="GO:0005737">
    <property type="term" value="C:cytoplasm"/>
    <property type="evidence" value="ECO:0007669"/>
    <property type="project" value="TreeGrafter"/>
</dbReference>
<dbReference type="Proteomes" id="UP001058974">
    <property type="component" value="Chromosome 5"/>
</dbReference>
<dbReference type="InterPro" id="IPR036430">
    <property type="entry name" value="RNase_T2-like_sf"/>
</dbReference>
<keyword evidence="2" id="KW-0677">Repeat</keyword>
<dbReference type="InterPro" id="IPR039959">
    <property type="entry name" value="Fimbrin/Plastin"/>
</dbReference>